<keyword evidence="1" id="KW-0472">Membrane</keyword>
<evidence type="ECO:0000313" key="5">
    <source>
        <dbReference type="Proteomes" id="UP000236268"/>
    </source>
</evidence>
<organism evidence="2 4">
    <name type="scientific">Azospirillum argentinense</name>
    <dbReference type="NCBI Taxonomy" id="2970906"/>
    <lineage>
        <taxon>Bacteria</taxon>
        <taxon>Pseudomonadati</taxon>
        <taxon>Pseudomonadota</taxon>
        <taxon>Alphaproteobacteria</taxon>
        <taxon>Rhodospirillales</taxon>
        <taxon>Azospirillaceae</taxon>
        <taxon>Azospirillum</taxon>
    </lineage>
</organism>
<dbReference type="AlphaFoldDB" id="A0A060DH41"/>
<proteinExistence type="predicted"/>
<evidence type="ECO:0000313" key="4">
    <source>
        <dbReference type="Proteomes" id="UP000027186"/>
    </source>
</evidence>
<reference evidence="3 5" key="2">
    <citation type="submission" date="2018-01" db="EMBL/GenBank/DDBJ databases">
        <title>Whole genome sequence of Azospirillum brasilense REC3 isolated from strawberry roots.</title>
        <authorList>
            <person name="Fontana C.A."/>
            <person name="Salazar S.M."/>
            <person name="Bassi D."/>
            <person name="Puglisi E."/>
            <person name="Lovaisa N.C."/>
            <person name="Toffoli L.M."/>
            <person name="Pedraza R."/>
            <person name="Cocconcelli P.S."/>
        </authorList>
    </citation>
    <scope>NUCLEOTIDE SEQUENCE [LARGE SCALE GENOMIC DNA]</scope>
    <source>
        <strain evidence="3 5">REC3</strain>
        <plasmid evidence="3">p25unnamed</plasmid>
    </source>
</reference>
<evidence type="ECO:0000256" key="1">
    <source>
        <dbReference type="SAM" id="Phobius"/>
    </source>
</evidence>
<keyword evidence="1" id="KW-1133">Transmembrane helix</keyword>
<keyword evidence="1" id="KW-0812">Transmembrane</keyword>
<dbReference type="EMBL" id="CP007794">
    <property type="protein sequence ID" value="AIB13476.1"/>
    <property type="molecule type" value="Genomic_DNA"/>
</dbReference>
<protein>
    <submittedName>
        <fullName evidence="2">Uncharacterized protein</fullName>
    </submittedName>
</protein>
<keyword evidence="2" id="KW-0614">Plasmid</keyword>
<feature type="transmembrane region" description="Helical" evidence="1">
    <location>
        <begin position="329"/>
        <end position="347"/>
    </location>
</feature>
<dbReference type="EMBL" id="POWG01000042">
    <property type="protein sequence ID" value="PNQ95756.1"/>
    <property type="molecule type" value="Genomic_DNA"/>
</dbReference>
<sequence length="386" mass="44579">MQMRRHFEAISPILEQILYGGSSVSLNLLSITQSLPEEAHLFRAHALNQVILFKYPNFDESQGDGHDFLNCDAGNALSKRPVETGIYIPHDDRQWETGGVAIYLRSRNSTVLLEEHFGPEAVEQESVHNDLSLLSLIDNIPSLDAFLLKTYFEAKKIRLDQRYWQIAAEEEAQLRRLISRRVEPIVRKAVNDGIGSEAIVGRFLDAIWNPDMEEAGHFVSAFGIDHSEADAIFSAWKGITFYEYQLRRIAPRVRTIITWLRSRECVPADLKMHRPYDEHLLMHIDRVGHMLNATLLDIRHILGEYEKSFKALMNGSPSLFREFLRTIHAHYWLLGYCVSALISVVHLDNRCMKNLPSRHVDFETLSRLLRQFDVALDRRREQKSAF</sequence>
<gene>
    <name evidence="2" type="ORF">ABAZ39_16155</name>
    <name evidence="3" type="ORF">C1S70_27345</name>
</gene>
<geneLocation type="plasmid" evidence="2 4">
    <name>AbAZ39_p1</name>
</geneLocation>
<accession>A0A060DH41</accession>
<evidence type="ECO:0000313" key="3">
    <source>
        <dbReference type="EMBL" id="PNQ95756.1"/>
    </source>
</evidence>
<reference evidence="2 4" key="1">
    <citation type="journal article" date="2014" name="Genome Announc.">
        <title>Complete Genome Sequence of the Model Rhizosphere Strain Azospirillum brasilense Az39, Successfully Applied in Agriculture.</title>
        <authorList>
            <person name="Rivera D."/>
            <person name="Revale S."/>
            <person name="Molina R."/>
            <person name="Gualpa J."/>
            <person name="Puente M."/>
            <person name="Maroniche G."/>
            <person name="Paris G."/>
            <person name="Baker D."/>
            <person name="Clavijo B."/>
            <person name="McLay K."/>
            <person name="Spaepen S."/>
            <person name="Perticari A."/>
            <person name="Vazquez M."/>
            <person name="Wisniewski-Dye F."/>
            <person name="Watkins C."/>
            <person name="Martinez-Abarca F."/>
            <person name="Vanderleyden J."/>
            <person name="Cassan F."/>
        </authorList>
    </citation>
    <scope>NUCLEOTIDE SEQUENCE [LARGE SCALE GENOMIC DNA]</scope>
    <source>
        <strain evidence="2 4">Az39</strain>
        <plasmid evidence="2">AbAZ39_p1</plasmid>
    </source>
</reference>
<geneLocation type="plasmid" evidence="3">
    <name>p25unnamed</name>
</geneLocation>
<dbReference type="Proteomes" id="UP000027186">
    <property type="component" value="Plasmid AbAZ39_p1"/>
</dbReference>
<accession>A0A2K1FT97</accession>
<name>A0A060DH41_9PROT</name>
<evidence type="ECO:0000313" key="2">
    <source>
        <dbReference type="EMBL" id="AIB13476.1"/>
    </source>
</evidence>
<dbReference type="Proteomes" id="UP000236268">
    <property type="component" value="Unassembled WGS sequence"/>
</dbReference>
<dbReference type="OrthoDB" id="7623655at2"/>
<dbReference type="KEGG" id="abq:ABAZ39_16155"/>